<organism evidence="1">
    <name type="scientific">Planktothricoides sp. SpSt-374</name>
    <dbReference type="NCBI Taxonomy" id="2282167"/>
    <lineage>
        <taxon>Bacteria</taxon>
        <taxon>Bacillati</taxon>
        <taxon>Cyanobacteriota</taxon>
        <taxon>Cyanophyceae</taxon>
        <taxon>Oscillatoriophycideae</taxon>
        <taxon>Oscillatoriales</taxon>
        <taxon>Oscillatoriaceae</taxon>
        <taxon>Planktothricoides</taxon>
    </lineage>
</organism>
<dbReference type="PANTHER" id="PTHR39550">
    <property type="entry name" value="SLL0658 PROTEIN"/>
    <property type="match status" value="1"/>
</dbReference>
<dbReference type="Pfam" id="PF11848">
    <property type="entry name" value="DUF3368"/>
    <property type="match status" value="1"/>
</dbReference>
<dbReference type="PANTHER" id="PTHR39550:SF1">
    <property type="entry name" value="SLL0658 PROTEIN"/>
    <property type="match status" value="1"/>
</dbReference>
<evidence type="ECO:0000313" key="1">
    <source>
        <dbReference type="EMBL" id="HGG02322.1"/>
    </source>
</evidence>
<protein>
    <submittedName>
        <fullName evidence="1">DUF3368 domain-containing protein</fullName>
    </submittedName>
</protein>
<name>A0A7C3ZM31_9CYAN</name>
<gene>
    <name evidence="1" type="ORF">ENR15_17190</name>
</gene>
<dbReference type="InterPro" id="IPR021799">
    <property type="entry name" value="PIN-like_prokaryotic"/>
</dbReference>
<reference evidence="1" key="1">
    <citation type="journal article" date="2020" name="mSystems">
        <title>Genome- and Community-Level Interaction Insights into Carbon Utilization and Element Cycling Functions of Hydrothermarchaeota in Hydrothermal Sediment.</title>
        <authorList>
            <person name="Zhou Z."/>
            <person name="Liu Y."/>
            <person name="Xu W."/>
            <person name="Pan J."/>
            <person name="Luo Z.H."/>
            <person name="Li M."/>
        </authorList>
    </citation>
    <scope>NUCLEOTIDE SEQUENCE [LARGE SCALE GENOMIC DNA]</scope>
    <source>
        <strain evidence="1">SpSt-374</strain>
    </source>
</reference>
<comment type="caution">
    <text evidence="1">The sequence shown here is derived from an EMBL/GenBank/DDBJ whole genome shotgun (WGS) entry which is preliminary data.</text>
</comment>
<dbReference type="AlphaFoldDB" id="A0A7C3ZM31"/>
<accession>A0A7C3ZM31</accession>
<sequence length="162" mass="17510">MVKRWVVNASPIISLTKIDRIHLLSQLCDEVVIPQGVADEIHLGGYADSAVIWLQQAGQAFIKPAPEIDSRIASWDLGLGESQVLSWVINHTGYEAIIDDLAARKAAKILQIPVRGTLAVVVLAKQMGYISSVKQDLENLVQVGLRISPVVLAQAIALAGEQ</sequence>
<dbReference type="EMBL" id="DSPX01000176">
    <property type="protein sequence ID" value="HGG02322.1"/>
    <property type="molecule type" value="Genomic_DNA"/>
</dbReference>
<proteinExistence type="predicted"/>